<feature type="transmembrane region" description="Helical" evidence="1">
    <location>
        <begin position="21"/>
        <end position="45"/>
    </location>
</feature>
<keyword evidence="1" id="KW-0812">Transmembrane</keyword>
<name>A0A0J8VGY1_9ENTR</name>
<dbReference type="STRING" id="1121863.GCA_000621185_03302"/>
<dbReference type="RefSeq" id="WP_048888796.1">
    <property type="nucleotide sequence ID" value="NZ_LFEJ01000027.1"/>
</dbReference>
<reference evidence="2 3" key="1">
    <citation type="submission" date="2015-06" db="EMBL/GenBank/DDBJ databases">
        <title>Genome sequencing of Cronobacter sp. strain DJ34 isolated from petroleum contaminated sludge of Duliajan Oil Fields, Assam, India.</title>
        <authorList>
            <person name="Pal S."/>
            <person name="Banerjee T.D."/>
            <person name="Roy A."/>
            <person name="Sar P."/>
            <person name="Kazy S.K."/>
        </authorList>
    </citation>
    <scope>NUCLEOTIDE SEQUENCE [LARGE SCALE GENOMIC DNA]</scope>
    <source>
        <strain evidence="2 3">DJ34</strain>
    </source>
</reference>
<dbReference type="EMBL" id="LFEJ01000027">
    <property type="protein sequence ID" value="KMV32668.1"/>
    <property type="molecule type" value="Genomic_DNA"/>
</dbReference>
<proteinExistence type="predicted"/>
<keyword evidence="1" id="KW-0472">Membrane</keyword>
<dbReference type="PANTHER" id="PTHR40278">
    <property type="entry name" value="DNA UTILIZATION PROTEIN HOFN"/>
    <property type="match status" value="1"/>
</dbReference>
<evidence type="ECO:0000256" key="1">
    <source>
        <dbReference type="SAM" id="Phobius"/>
    </source>
</evidence>
<dbReference type="AlphaFoldDB" id="A0A0J8VGY1"/>
<dbReference type="Pfam" id="PF05137">
    <property type="entry name" value="PilN"/>
    <property type="match status" value="1"/>
</dbReference>
<sequence>MSALINLLAWRARRRKRRMRLWAGLFASGALAVGAATLLWFWLLIQAQAQWTVRTEAAQLQQRAQASRLANIAALKQRMETLRQQVERRVVRQTSLAAWEPRLLALAEFTPSVLWFTSLSFTENSLLLQGKSRDPDAIAALQQSLRQLSGFPASEMGETAKASHREWRFSIALYPEVKHDAAP</sequence>
<dbReference type="InterPro" id="IPR007813">
    <property type="entry name" value="PilN"/>
</dbReference>
<keyword evidence="3" id="KW-1185">Reference proteome</keyword>
<keyword evidence="1" id="KW-1133">Transmembrane helix</keyword>
<dbReference type="Proteomes" id="UP000037315">
    <property type="component" value="Unassembled WGS sequence"/>
</dbReference>
<dbReference type="PATRIC" id="fig|1656095.3.peg.4059"/>
<evidence type="ECO:0008006" key="4">
    <source>
        <dbReference type="Google" id="ProtNLM"/>
    </source>
</evidence>
<gene>
    <name evidence="2" type="ORF">ACH50_21845</name>
</gene>
<protein>
    <recommendedName>
        <fullName evidence="4">Fimbrial assembly protein</fullName>
    </recommendedName>
</protein>
<dbReference type="InterPro" id="IPR052534">
    <property type="entry name" value="Extracell_DNA_Util/SecSys_Comp"/>
</dbReference>
<comment type="caution">
    <text evidence="2">The sequence shown here is derived from an EMBL/GenBank/DDBJ whole genome shotgun (WGS) entry which is preliminary data.</text>
</comment>
<accession>A0A0J8VGY1</accession>
<dbReference type="PANTHER" id="PTHR40278:SF1">
    <property type="entry name" value="DNA UTILIZATION PROTEIN HOFN"/>
    <property type="match status" value="1"/>
</dbReference>
<organism evidence="2 3">
    <name type="scientific">Franconibacter pulveris</name>
    <dbReference type="NCBI Taxonomy" id="435910"/>
    <lineage>
        <taxon>Bacteria</taxon>
        <taxon>Pseudomonadati</taxon>
        <taxon>Pseudomonadota</taxon>
        <taxon>Gammaproteobacteria</taxon>
        <taxon>Enterobacterales</taxon>
        <taxon>Enterobacteriaceae</taxon>
        <taxon>Franconibacter</taxon>
    </lineage>
</organism>
<evidence type="ECO:0000313" key="3">
    <source>
        <dbReference type="Proteomes" id="UP000037315"/>
    </source>
</evidence>
<evidence type="ECO:0000313" key="2">
    <source>
        <dbReference type="EMBL" id="KMV32668.1"/>
    </source>
</evidence>